<gene>
    <name evidence="2" type="ORF">GQF01_26155</name>
</gene>
<accession>A0A6L8V8D9</accession>
<reference evidence="2 3" key="1">
    <citation type="submission" date="2019-12" db="EMBL/GenBank/DDBJ databases">
        <title>Paenibacillus sp. nov. sp. isolated from soil.</title>
        <authorList>
            <person name="Kim J."/>
            <person name="Jeong S.E."/>
            <person name="Jung H.S."/>
            <person name="Jeon C.O."/>
        </authorList>
    </citation>
    <scope>NUCLEOTIDE SEQUENCE [LARGE SCALE GENOMIC DNA]</scope>
    <source>
        <strain evidence="2 3">5J-6</strain>
    </source>
</reference>
<keyword evidence="1" id="KW-0812">Transmembrane</keyword>
<feature type="transmembrane region" description="Helical" evidence="1">
    <location>
        <begin position="12"/>
        <end position="29"/>
    </location>
</feature>
<keyword evidence="1" id="KW-0472">Membrane</keyword>
<keyword evidence="1" id="KW-1133">Transmembrane helix</keyword>
<keyword evidence="3" id="KW-1185">Reference proteome</keyword>
<dbReference type="InterPro" id="IPR006059">
    <property type="entry name" value="SBP"/>
</dbReference>
<dbReference type="Proteomes" id="UP000481087">
    <property type="component" value="Unassembled WGS sequence"/>
</dbReference>
<dbReference type="AlphaFoldDB" id="A0A6L8V8D9"/>
<evidence type="ECO:0000256" key="1">
    <source>
        <dbReference type="SAM" id="Phobius"/>
    </source>
</evidence>
<protein>
    <submittedName>
        <fullName evidence="2">Extracellular solute-binding protein</fullName>
    </submittedName>
</protein>
<evidence type="ECO:0000313" key="3">
    <source>
        <dbReference type="Proteomes" id="UP000481087"/>
    </source>
</evidence>
<proteinExistence type="predicted"/>
<dbReference type="InterPro" id="IPR050490">
    <property type="entry name" value="Bact_solute-bd_prot1"/>
</dbReference>
<comment type="caution">
    <text evidence="2">The sequence shown here is derived from an EMBL/GenBank/DDBJ whole genome shotgun (WGS) entry which is preliminary data.</text>
</comment>
<dbReference type="Gene3D" id="3.40.190.10">
    <property type="entry name" value="Periplasmic binding protein-like II"/>
    <property type="match status" value="1"/>
</dbReference>
<dbReference type="EMBL" id="WTUZ01000022">
    <property type="protein sequence ID" value="MZQ85609.1"/>
    <property type="molecule type" value="Genomic_DNA"/>
</dbReference>
<sequence length="418" mass="47433">MNIRWQKHKRKLGAALTLSVCLLILLWIMRLNQNQPLQYALQTDVSLTAWIYSKPVSELLTDFQNEHPGIHIQIRTFRSEEQLHEELMAAISAHAPPHFAEIGSAYGIAELADTGALLPMDERMLQDIGELIDPRYASAFQYNNQMWAMPYGTAVPVIYYNENLLGYSGLSFNTEAISWDQLVSIGMKLTQDHDGDEKTDIWGLVMDPETPWYLRSSIFLQDPASETRVERIFKLWHEMIYRYQITPPLKHHLAVSDFINGNAGLLLSSSEKELMLEQYIGGTFKFGVLPFPAFSEEEALEARVSGFVMLKSDAGMESAVRQIMAFLLSPAIQQRLLPEASKLSILKGSEPNHDEKPFLSARESTIQRLAARKLYVPATEKKSKKHWDQMLKTQEQLEASENVCISCLSEATVNTNKP</sequence>
<dbReference type="RefSeq" id="WP_161409836.1">
    <property type="nucleotide sequence ID" value="NZ_WTUZ01000022.1"/>
</dbReference>
<organism evidence="2 3">
    <name type="scientific">Paenibacillus silvestris</name>
    <dbReference type="NCBI Taxonomy" id="2606219"/>
    <lineage>
        <taxon>Bacteria</taxon>
        <taxon>Bacillati</taxon>
        <taxon>Bacillota</taxon>
        <taxon>Bacilli</taxon>
        <taxon>Bacillales</taxon>
        <taxon>Paenibacillaceae</taxon>
        <taxon>Paenibacillus</taxon>
    </lineage>
</organism>
<name>A0A6L8V8D9_9BACL</name>
<dbReference type="Pfam" id="PF13416">
    <property type="entry name" value="SBP_bac_8"/>
    <property type="match status" value="1"/>
</dbReference>
<evidence type="ECO:0000313" key="2">
    <source>
        <dbReference type="EMBL" id="MZQ85609.1"/>
    </source>
</evidence>
<dbReference type="PANTHER" id="PTHR43649">
    <property type="entry name" value="ARABINOSE-BINDING PROTEIN-RELATED"/>
    <property type="match status" value="1"/>
</dbReference>
<dbReference type="SUPFAM" id="SSF53850">
    <property type="entry name" value="Periplasmic binding protein-like II"/>
    <property type="match status" value="1"/>
</dbReference>